<accession>A0A0W8FK93</accession>
<dbReference type="AlphaFoldDB" id="A0A0W8FK93"/>
<reference evidence="1" key="1">
    <citation type="journal article" date="2015" name="Proc. Natl. Acad. Sci. U.S.A.">
        <title>Networks of energetic and metabolic interactions define dynamics in microbial communities.</title>
        <authorList>
            <person name="Embree M."/>
            <person name="Liu J.K."/>
            <person name="Al-Bassam M.M."/>
            <person name="Zengler K."/>
        </authorList>
    </citation>
    <scope>NUCLEOTIDE SEQUENCE</scope>
</reference>
<gene>
    <name evidence="1" type="ORF">ASZ90_008912</name>
</gene>
<organism evidence="1">
    <name type="scientific">hydrocarbon metagenome</name>
    <dbReference type="NCBI Taxonomy" id="938273"/>
    <lineage>
        <taxon>unclassified sequences</taxon>
        <taxon>metagenomes</taxon>
        <taxon>ecological metagenomes</taxon>
    </lineage>
</organism>
<comment type="caution">
    <text evidence="1">The sequence shown here is derived from an EMBL/GenBank/DDBJ whole genome shotgun (WGS) entry which is preliminary data.</text>
</comment>
<evidence type="ECO:0000313" key="1">
    <source>
        <dbReference type="EMBL" id="KUG21328.1"/>
    </source>
</evidence>
<sequence>MSEIASSLLYAGIFISPAESAFPDFPQRYRRYEDIKPFCCRPEQNDY</sequence>
<dbReference type="EMBL" id="LNQE01001074">
    <property type="protein sequence ID" value="KUG21328.1"/>
    <property type="molecule type" value="Genomic_DNA"/>
</dbReference>
<protein>
    <submittedName>
        <fullName evidence="1">Uncharacterized protein</fullName>
    </submittedName>
</protein>
<proteinExistence type="predicted"/>
<name>A0A0W8FK93_9ZZZZ</name>